<evidence type="ECO:0000313" key="2">
    <source>
        <dbReference type="EMBL" id="RXX21793.1"/>
    </source>
</evidence>
<dbReference type="InterPro" id="IPR010738">
    <property type="entry name" value="DUF1310"/>
</dbReference>
<dbReference type="AlphaFoldDB" id="A0A4Q2FPI4"/>
<protein>
    <recommendedName>
        <fullName evidence="4">DUF1310 family protein</fullName>
    </recommendedName>
</protein>
<name>A0A4Q2FPI4_STROR</name>
<evidence type="ECO:0008006" key="4">
    <source>
        <dbReference type="Google" id="ProtNLM"/>
    </source>
</evidence>
<dbReference type="Gene3D" id="3.10.450.130">
    <property type="entry name" value="folded 79 residue fragment of lin0334 like domains"/>
    <property type="match status" value="1"/>
</dbReference>
<keyword evidence="1" id="KW-0472">Membrane</keyword>
<sequence>MKSLKIVGIILASLLVIAGLSIGGYKVMKKVEHDEMVRIVKSDEVKSIVENKLRYLDSEVLTKEGTIKSYEIDIDSIKHNPMGGIDFKVYVNSDKKLRVMYGLEKDSNTGKIEYSGGGYSAQLAELLKKVKNDTKIYGT</sequence>
<accession>A0A4Q2FPI4</accession>
<dbReference type="Proteomes" id="UP000289921">
    <property type="component" value="Unassembled WGS sequence"/>
</dbReference>
<comment type="caution">
    <text evidence="2">The sequence shown here is derived from an EMBL/GenBank/DDBJ whole genome shotgun (WGS) entry which is preliminary data.</text>
</comment>
<proteinExistence type="predicted"/>
<dbReference type="RefSeq" id="WP_129313197.1">
    <property type="nucleotide sequence ID" value="NZ_QEWK01000002.1"/>
</dbReference>
<dbReference type="Pfam" id="PF07006">
    <property type="entry name" value="DUF1310"/>
    <property type="match status" value="1"/>
</dbReference>
<evidence type="ECO:0000256" key="1">
    <source>
        <dbReference type="SAM" id="Phobius"/>
    </source>
</evidence>
<feature type="transmembrane region" description="Helical" evidence="1">
    <location>
        <begin position="6"/>
        <end position="28"/>
    </location>
</feature>
<keyword evidence="1" id="KW-1133">Transmembrane helix</keyword>
<keyword evidence="1" id="KW-0812">Transmembrane</keyword>
<dbReference type="EMBL" id="QEWK01000002">
    <property type="protein sequence ID" value="RXX21793.1"/>
    <property type="molecule type" value="Genomic_DNA"/>
</dbReference>
<gene>
    <name evidence="2" type="ORF">DF217_04260</name>
</gene>
<evidence type="ECO:0000313" key="3">
    <source>
        <dbReference type="Proteomes" id="UP000289921"/>
    </source>
</evidence>
<organism evidence="2 3">
    <name type="scientific">Streptococcus oralis</name>
    <dbReference type="NCBI Taxonomy" id="1303"/>
    <lineage>
        <taxon>Bacteria</taxon>
        <taxon>Bacillati</taxon>
        <taxon>Bacillota</taxon>
        <taxon>Bacilli</taxon>
        <taxon>Lactobacillales</taxon>
        <taxon>Streptococcaceae</taxon>
        <taxon>Streptococcus</taxon>
    </lineage>
</organism>
<reference evidence="2 3" key="1">
    <citation type="submission" date="2018-05" db="EMBL/GenBank/DDBJ databases">
        <title>Streptococcus from otitis media.</title>
        <authorList>
            <person name="Wayes A.M."/>
            <person name="Jakubovics N.S."/>
        </authorList>
    </citation>
    <scope>NUCLEOTIDE SEQUENCE [LARGE SCALE GENOMIC DNA]</scope>
    <source>
        <strain evidence="2 3">NU39</strain>
    </source>
</reference>